<dbReference type="EMBL" id="JAHFVK010000002">
    <property type="protein sequence ID" value="MBT2135370.1"/>
    <property type="molecule type" value="Genomic_DNA"/>
</dbReference>
<comment type="caution">
    <text evidence="3">The sequence shown here is derived from an EMBL/GenBank/DDBJ whole genome shotgun (WGS) entry which is preliminary data.</text>
</comment>
<protein>
    <submittedName>
        <fullName evidence="3">XRE family transcriptional regulator</fullName>
    </submittedName>
</protein>
<organism evidence="3 4">
    <name type="scientific">Croceibacterium selenioxidans</name>
    <dbReference type="NCBI Taxonomy" id="2838833"/>
    <lineage>
        <taxon>Bacteria</taxon>
        <taxon>Pseudomonadati</taxon>
        <taxon>Pseudomonadota</taxon>
        <taxon>Alphaproteobacteria</taxon>
        <taxon>Sphingomonadales</taxon>
        <taxon>Erythrobacteraceae</taxon>
        <taxon>Croceibacterium</taxon>
    </lineage>
</organism>
<name>A0ABS5W6L3_9SPHN</name>
<gene>
    <name evidence="3" type="ORF">KK137_13610</name>
</gene>
<keyword evidence="4" id="KW-1185">Reference proteome</keyword>
<dbReference type="SUPFAM" id="SSF51182">
    <property type="entry name" value="RmlC-like cupins"/>
    <property type="match status" value="1"/>
</dbReference>
<dbReference type="InterPro" id="IPR011051">
    <property type="entry name" value="RmlC_Cupin_sf"/>
</dbReference>
<dbReference type="InterPro" id="IPR014710">
    <property type="entry name" value="RmlC-like_jellyroll"/>
</dbReference>
<reference evidence="3 4" key="1">
    <citation type="submission" date="2021-05" db="EMBL/GenBank/DDBJ databases">
        <title>Croceibacterium sp. LX-88 genome sequence.</title>
        <authorList>
            <person name="Luo X."/>
        </authorList>
    </citation>
    <scope>NUCLEOTIDE SEQUENCE [LARGE SCALE GENOMIC DNA]</scope>
    <source>
        <strain evidence="3 4">LX-88</strain>
    </source>
</reference>
<evidence type="ECO:0000313" key="3">
    <source>
        <dbReference type="EMBL" id="MBT2135370.1"/>
    </source>
</evidence>
<dbReference type="PANTHER" id="PTHR46797:SF20">
    <property type="entry name" value="BLR4304 PROTEIN"/>
    <property type="match status" value="1"/>
</dbReference>
<evidence type="ECO:0000256" key="1">
    <source>
        <dbReference type="ARBA" id="ARBA00023125"/>
    </source>
</evidence>
<dbReference type="PANTHER" id="PTHR46797">
    <property type="entry name" value="HTH-TYPE TRANSCRIPTIONAL REGULATOR"/>
    <property type="match status" value="1"/>
</dbReference>
<dbReference type="SMART" id="SM00530">
    <property type="entry name" value="HTH_XRE"/>
    <property type="match status" value="1"/>
</dbReference>
<proteinExistence type="predicted"/>
<dbReference type="Proteomes" id="UP000811255">
    <property type="component" value="Unassembled WGS sequence"/>
</dbReference>
<dbReference type="Gene3D" id="1.10.260.40">
    <property type="entry name" value="lambda repressor-like DNA-binding domains"/>
    <property type="match status" value="1"/>
</dbReference>
<evidence type="ECO:0000313" key="4">
    <source>
        <dbReference type="Proteomes" id="UP000811255"/>
    </source>
</evidence>
<dbReference type="InterPro" id="IPR001387">
    <property type="entry name" value="Cro/C1-type_HTH"/>
</dbReference>
<evidence type="ECO:0000259" key="2">
    <source>
        <dbReference type="PROSITE" id="PS50943"/>
    </source>
</evidence>
<dbReference type="InterPro" id="IPR010982">
    <property type="entry name" value="Lambda_DNA-bd_dom_sf"/>
</dbReference>
<dbReference type="InterPro" id="IPR050807">
    <property type="entry name" value="TransReg_Diox_bact_type"/>
</dbReference>
<dbReference type="Gene3D" id="2.60.120.10">
    <property type="entry name" value="Jelly Rolls"/>
    <property type="match status" value="1"/>
</dbReference>
<dbReference type="SUPFAM" id="SSF47413">
    <property type="entry name" value="lambda repressor-like DNA-binding domains"/>
    <property type="match status" value="1"/>
</dbReference>
<dbReference type="Pfam" id="PF01381">
    <property type="entry name" value="HTH_3"/>
    <property type="match status" value="1"/>
</dbReference>
<sequence>MRALRDRFGWTLKDMSKHSGIPFSTLSKVENGRLTLSYDKLQQVSQRLKIPMSELFAMPSEGREAQVTGRRSIGRTSDAVRVTTPNYDYYYLNTELRRKRMIPIITKIRAKSLEEFGELVRHKGEEVVYVITGSIEVHTEFYDPVVIKEGELIYIDSSMGHAYLVAEGCEEAITLGVCSADDEALAQDLMSLLGESAGAQ</sequence>
<dbReference type="CDD" id="cd00093">
    <property type="entry name" value="HTH_XRE"/>
    <property type="match status" value="1"/>
</dbReference>
<dbReference type="InterPro" id="IPR013096">
    <property type="entry name" value="Cupin_2"/>
</dbReference>
<dbReference type="CDD" id="cd02209">
    <property type="entry name" value="cupin_XRE_C"/>
    <property type="match status" value="1"/>
</dbReference>
<accession>A0ABS5W6L3</accession>
<feature type="domain" description="HTH cro/C1-type" evidence="2">
    <location>
        <begin position="1"/>
        <end position="55"/>
    </location>
</feature>
<keyword evidence="1" id="KW-0238">DNA-binding</keyword>
<dbReference type="PROSITE" id="PS50943">
    <property type="entry name" value="HTH_CROC1"/>
    <property type="match status" value="1"/>
</dbReference>
<dbReference type="Pfam" id="PF07883">
    <property type="entry name" value="Cupin_2"/>
    <property type="match status" value="1"/>
</dbReference>